<evidence type="ECO:0000313" key="4">
    <source>
        <dbReference type="EMBL" id="CAG9322368.1"/>
    </source>
</evidence>
<dbReference type="SMART" id="SM00173">
    <property type="entry name" value="RAS"/>
    <property type="match status" value="1"/>
</dbReference>
<dbReference type="Gene3D" id="3.40.50.300">
    <property type="entry name" value="P-loop containing nucleotide triphosphate hydrolases"/>
    <property type="match status" value="1"/>
</dbReference>
<gene>
    <name evidence="4" type="ORF">BSTOLATCC_MIC31504</name>
</gene>
<comment type="similarity">
    <text evidence="1">Belongs to the small GTPase superfamily. Rab family.</text>
</comment>
<dbReference type="SUPFAM" id="SSF52540">
    <property type="entry name" value="P-loop containing nucleoside triphosphate hydrolases"/>
    <property type="match status" value="1"/>
</dbReference>
<reference evidence="4" key="1">
    <citation type="submission" date="2021-09" db="EMBL/GenBank/DDBJ databases">
        <authorList>
            <consortium name="AG Swart"/>
            <person name="Singh M."/>
            <person name="Singh A."/>
            <person name="Seah K."/>
            <person name="Emmerich C."/>
        </authorList>
    </citation>
    <scope>NUCLEOTIDE SEQUENCE</scope>
    <source>
        <strain evidence="4">ATCC30299</strain>
    </source>
</reference>
<dbReference type="InterPro" id="IPR001806">
    <property type="entry name" value="Small_GTPase"/>
</dbReference>
<dbReference type="Proteomes" id="UP001162131">
    <property type="component" value="Unassembled WGS sequence"/>
</dbReference>
<keyword evidence="2" id="KW-0547">Nucleotide-binding</keyword>
<dbReference type="PROSITE" id="PS51419">
    <property type="entry name" value="RAB"/>
    <property type="match status" value="1"/>
</dbReference>
<dbReference type="GO" id="GO:0003924">
    <property type="term" value="F:GTPase activity"/>
    <property type="evidence" value="ECO:0007669"/>
    <property type="project" value="InterPro"/>
</dbReference>
<keyword evidence="3" id="KW-0342">GTP-binding</keyword>
<dbReference type="AlphaFoldDB" id="A0AAU9JDG8"/>
<dbReference type="InterPro" id="IPR050305">
    <property type="entry name" value="Small_GTPase_Rab"/>
</dbReference>
<dbReference type="EMBL" id="CAJZBQ010000032">
    <property type="protein sequence ID" value="CAG9322368.1"/>
    <property type="molecule type" value="Genomic_DNA"/>
</dbReference>
<protein>
    <submittedName>
        <fullName evidence="4">Uncharacterized protein</fullName>
    </submittedName>
</protein>
<dbReference type="InterPro" id="IPR027417">
    <property type="entry name" value="P-loop_NTPase"/>
</dbReference>
<sequence length="107" mass="12649">MRWRNMTLNYYHNTLGFLLVFSIIDRNSFENVKLFMGYIKNSGLRRSWTMLIGNKCDLKDQREVSYEEAKKIADEWDILYIEVSAKTGHNIGRPAKLLCEIIEKLDN</sequence>
<dbReference type="GO" id="GO:0005525">
    <property type="term" value="F:GTP binding"/>
    <property type="evidence" value="ECO:0007669"/>
    <property type="project" value="UniProtKB-KW"/>
</dbReference>
<proteinExistence type="inferred from homology"/>
<dbReference type="Pfam" id="PF00071">
    <property type="entry name" value="Ras"/>
    <property type="match status" value="1"/>
</dbReference>
<evidence type="ECO:0000256" key="3">
    <source>
        <dbReference type="ARBA" id="ARBA00023134"/>
    </source>
</evidence>
<dbReference type="PROSITE" id="PS51421">
    <property type="entry name" value="RAS"/>
    <property type="match status" value="1"/>
</dbReference>
<comment type="caution">
    <text evidence="4">The sequence shown here is derived from an EMBL/GenBank/DDBJ whole genome shotgun (WGS) entry which is preliminary data.</text>
</comment>
<keyword evidence="5" id="KW-1185">Reference proteome</keyword>
<dbReference type="CDD" id="cd00154">
    <property type="entry name" value="Rab"/>
    <property type="match status" value="1"/>
</dbReference>
<accession>A0AAU9JDG8</accession>
<evidence type="ECO:0000256" key="1">
    <source>
        <dbReference type="ARBA" id="ARBA00006270"/>
    </source>
</evidence>
<dbReference type="PANTHER" id="PTHR47980">
    <property type="entry name" value="LD44762P"/>
    <property type="match status" value="1"/>
</dbReference>
<name>A0AAU9JDG8_9CILI</name>
<organism evidence="4 5">
    <name type="scientific">Blepharisma stoltei</name>
    <dbReference type="NCBI Taxonomy" id="1481888"/>
    <lineage>
        <taxon>Eukaryota</taxon>
        <taxon>Sar</taxon>
        <taxon>Alveolata</taxon>
        <taxon>Ciliophora</taxon>
        <taxon>Postciliodesmatophora</taxon>
        <taxon>Heterotrichea</taxon>
        <taxon>Heterotrichida</taxon>
        <taxon>Blepharismidae</taxon>
        <taxon>Blepharisma</taxon>
    </lineage>
</organism>
<dbReference type="SMART" id="SM00175">
    <property type="entry name" value="RAB"/>
    <property type="match status" value="1"/>
</dbReference>
<evidence type="ECO:0000313" key="5">
    <source>
        <dbReference type="Proteomes" id="UP001162131"/>
    </source>
</evidence>
<evidence type="ECO:0000256" key="2">
    <source>
        <dbReference type="ARBA" id="ARBA00022741"/>
    </source>
</evidence>